<dbReference type="CDD" id="cd17486">
    <property type="entry name" value="MFS_AmpG_like"/>
    <property type="match status" value="1"/>
</dbReference>
<keyword evidence="3 6" id="KW-0812">Transmembrane</keyword>
<gene>
    <name evidence="7" type="ORF">GEV47_08110</name>
</gene>
<protein>
    <submittedName>
        <fullName evidence="7">MFS transporter</fullName>
    </submittedName>
</protein>
<keyword evidence="2" id="KW-0813">Transport</keyword>
<dbReference type="PANTHER" id="PTHR12778">
    <property type="entry name" value="SOLUTE CARRIER FAMILY 33 ACETYL-COA TRANSPORTER -RELATED"/>
    <property type="match status" value="1"/>
</dbReference>
<reference evidence="7 8" key="1">
    <citation type="submission" date="2019-10" db="EMBL/GenBank/DDBJ databases">
        <title>Glaciimonas soli sp. nov., a psychrophilic bacterium isolated from the forest soil of a high elevation mountain in Taiwan.</title>
        <authorList>
            <person name="Wang L.-T."/>
            <person name="Shieh W.Y."/>
        </authorList>
    </citation>
    <scope>NUCLEOTIDE SEQUENCE [LARGE SCALE GENOMIC DNA]</scope>
    <source>
        <strain evidence="7 8">GS1</strain>
    </source>
</reference>
<dbReference type="GO" id="GO:0022857">
    <property type="term" value="F:transmembrane transporter activity"/>
    <property type="evidence" value="ECO:0007669"/>
    <property type="project" value="InterPro"/>
</dbReference>
<feature type="transmembrane region" description="Helical" evidence="6">
    <location>
        <begin position="146"/>
        <end position="169"/>
    </location>
</feature>
<evidence type="ECO:0000256" key="2">
    <source>
        <dbReference type="ARBA" id="ARBA00022448"/>
    </source>
</evidence>
<keyword evidence="5 6" id="KW-0472">Membrane</keyword>
<evidence type="ECO:0000256" key="3">
    <source>
        <dbReference type="ARBA" id="ARBA00022692"/>
    </source>
</evidence>
<dbReference type="NCBIfam" id="TIGR00901">
    <property type="entry name" value="2A0125"/>
    <property type="match status" value="1"/>
</dbReference>
<dbReference type="InterPro" id="IPR004752">
    <property type="entry name" value="AmpG_permease/AT-1"/>
</dbReference>
<dbReference type="EMBL" id="WINI01000003">
    <property type="protein sequence ID" value="MQR00647.1"/>
    <property type="molecule type" value="Genomic_DNA"/>
</dbReference>
<feature type="transmembrane region" description="Helical" evidence="6">
    <location>
        <begin position="85"/>
        <end position="104"/>
    </location>
</feature>
<dbReference type="Pfam" id="PF07690">
    <property type="entry name" value="MFS_1"/>
    <property type="match status" value="1"/>
</dbReference>
<name>A0A843YRM5_9BURK</name>
<dbReference type="OrthoDB" id="9787815at2"/>
<dbReference type="GO" id="GO:0016020">
    <property type="term" value="C:membrane"/>
    <property type="evidence" value="ECO:0007669"/>
    <property type="project" value="UniProtKB-SubCell"/>
</dbReference>
<dbReference type="PANTHER" id="PTHR12778:SF10">
    <property type="entry name" value="MAJOR FACILITATOR SUPERFAMILY DOMAIN-CONTAINING PROTEIN 3"/>
    <property type="match status" value="1"/>
</dbReference>
<accession>A0A843YRM5</accession>
<feature type="transmembrane region" description="Helical" evidence="6">
    <location>
        <begin position="385"/>
        <end position="403"/>
    </location>
</feature>
<feature type="transmembrane region" description="Helical" evidence="6">
    <location>
        <begin position="229"/>
        <end position="251"/>
    </location>
</feature>
<evidence type="ECO:0000256" key="6">
    <source>
        <dbReference type="SAM" id="Phobius"/>
    </source>
</evidence>
<feature type="transmembrane region" description="Helical" evidence="6">
    <location>
        <begin position="358"/>
        <end position="379"/>
    </location>
</feature>
<feature type="transmembrane region" description="Helical" evidence="6">
    <location>
        <begin position="271"/>
        <end position="288"/>
    </location>
</feature>
<feature type="transmembrane region" description="Helical" evidence="6">
    <location>
        <begin position="295"/>
        <end position="315"/>
    </location>
</feature>
<evidence type="ECO:0000256" key="4">
    <source>
        <dbReference type="ARBA" id="ARBA00022989"/>
    </source>
</evidence>
<evidence type="ECO:0000313" key="7">
    <source>
        <dbReference type="EMBL" id="MQR00647.1"/>
    </source>
</evidence>
<organism evidence="7 8">
    <name type="scientific">Glaciimonas soli</name>
    <dbReference type="NCBI Taxonomy" id="2590999"/>
    <lineage>
        <taxon>Bacteria</taxon>
        <taxon>Pseudomonadati</taxon>
        <taxon>Pseudomonadota</taxon>
        <taxon>Betaproteobacteria</taxon>
        <taxon>Burkholderiales</taxon>
        <taxon>Oxalobacteraceae</taxon>
        <taxon>Glaciimonas</taxon>
    </lineage>
</organism>
<dbReference type="InterPro" id="IPR011701">
    <property type="entry name" value="MFS"/>
</dbReference>
<comment type="subcellular location">
    <subcellularLocation>
        <location evidence="1">Membrane</location>
        <topology evidence="1">Multi-pass membrane protein</topology>
    </subcellularLocation>
</comment>
<sequence length="419" mass="46545">MTSPSSIPWHHYLNRRILICVFLGFTSGLPLYILLNLLIAWLAKSGLDVKALGLFALVMFPYNVKFLWAPLMDRFHFGRIGRRRGWMGLTQCALFLMIGWMGMLDPHTQLSMVVFFTVSIAFLSASQDIAIDAYRRELLPDSEQGLGTAIYVNAFKVSSMVPAALSLILADRMAWQPVFWITAAFMLPGLLCTIMISEPKLYGAPPKNMRDAVLMPFQEFITRNGVRSALWILSFIFLYKLGDSMATALSTKFYLDLGFSMTQIGLISKTTSLWASVLGAIIGGIWMVKLGINRALWIFGVVQAVTILGFAWLAQAGAQDWKLALVVGAEAFGIGLGTACFVAYIARTTDPRYTATQFALFTALAVVPRTFMNSLTGYMVAETGWFMFFIICFLLSFPGMMMLPKVAPWHGDKLENNGG</sequence>
<feature type="transmembrane region" description="Helical" evidence="6">
    <location>
        <begin position="17"/>
        <end position="41"/>
    </location>
</feature>
<evidence type="ECO:0000313" key="8">
    <source>
        <dbReference type="Proteomes" id="UP000451565"/>
    </source>
</evidence>
<dbReference type="AlphaFoldDB" id="A0A843YRM5"/>
<dbReference type="RefSeq" id="WP_153234228.1">
    <property type="nucleotide sequence ID" value="NZ_WINI01000003.1"/>
</dbReference>
<feature type="transmembrane region" description="Helical" evidence="6">
    <location>
        <begin position="175"/>
        <end position="197"/>
    </location>
</feature>
<feature type="transmembrane region" description="Helical" evidence="6">
    <location>
        <begin position="47"/>
        <end position="64"/>
    </location>
</feature>
<comment type="caution">
    <text evidence="7">The sequence shown here is derived from an EMBL/GenBank/DDBJ whole genome shotgun (WGS) entry which is preliminary data.</text>
</comment>
<evidence type="ECO:0000256" key="5">
    <source>
        <dbReference type="ARBA" id="ARBA00023136"/>
    </source>
</evidence>
<dbReference type="SUPFAM" id="SSF103473">
    <property type="entry name" value="MFS general substrate transporter"/>
    <property type="match status" value="1"/>
</dbReference>
<dbReference type="InterPro" id="IPR036259">
    <property type="entry name" value="MFS_trans_sf"/>
</dbReference>
<proteinExistence type="predicted"/>
<evidence type="ECO:0000256" key="1">
    <source>
        <dbReference type="ARBA" id="ARBA00004141"/>
    </source>
</evidence>
<dbReference type="Gene3D" id="1.20.1250.20">
    <property type="entry name" value="MFS general substrate transporter like domains"/>
    <property type="match status" value="2"/>
</dbReference>
<dbReference type="Proteomes" id="UP000451565">
    <property type="component" value="Unassembled WGS sequence"/>
</dbReference>
<keyword evidence="8" id="KW-1185">Reference proteome</keyword>
<feature type="transmembrane region" description="Helical" evidence="6">
    <location>
        <begin position="110"/>
        <end position="134"/>
    </location>
</feature>
<keyword evidence="4 6" id="KW-1133">Transmembrane helix</keyword>
<feature type="transmembrane region" description="Helical" evidence="6">
    <location>
        <begin position="321"/>
        <end position="346"/>
    </location>
</feature>